<dbReference type="Proteomes" id="UP000799779">
    <property type="component" value="Unassembled WGS sequence"/>
</dbReference>
<dbReference type="AlphaFoldDB" id="A0A6A5WK51"/>
<name>A0A6A5WK51_9PLEO</name>
<proteinExistence type="predicted"/>
<dbReference type="EMBL" id="ML977583">
    <property type="protein sequence ID" value="KAF2001408.1"/>
    <property type="molecule type" value="Genomic_DNA"/>
</dbReference>
<reference evidence="1" key="1">
    <citation type="journal article" date="2020" name="Stud. Mycol.">
        <title>101 Dothideomycetes genomes: a test case for predicting lifestyles and emergence of pathogens.</title>
        <authorList>
            <person name="Haridas S."/>
            <person name="Albert R."/>
            <person name="Binder M."/>
            <person name="Bloem J."/>
            <person name="Labutti K."/>
            <person name="Salamov A."/>
            <person name="Andreopoulos B."/>
            <person name="Baker S."/>
            <person name="Barry K."/>
            <person name="Bills G."/>
            <person name="Bluhm B."/>
            <person name="Cannon C."/>
            <person name="Castanera R."/>
            <person name="Culley D."/>
            <person name="Daum C."/>
            <person name="Ezra D."/>
            <person name="Gonzalez J."/>
            <person name="Henrissat B."/>
            <person name="Kuo A."/>
            <person name="Liang C."/>
            <person name="Lipzen A."/>
            <person name="Lutzoni F."/>
            <person name="Magnuson J."/>
            <person name="Mondo S."/>
            <person name="Nolan M."/>
            <person name="Ohm R."/>
            <person name="Pangilinan J."/>
            <person name="Park H.-J."/>
            <person name="Ramirez L."/>
            <person name="Alfaro M."/>
            <person name="Sun H."/>
            <person name="Tritt A."/>
            <person name="Yoshinaga Y."/>
            <person name="Zwiers L.-H."/>
            <person name="Turgeon B."/>
            <person name="Goodwin S."/>
            <person name="Spatafora J."/>
            <person name="Crous P."/>
            <person name="Grigoriev I."/>
        </authorList>
    </citation>
    <scope>NUCLEOTIDE SEQUENCE</scope>
    <source>
        <strain evidence="1">CBS 123094</strain>
    </source>
</reference>
<sequence>MPRTFFPLDQKLPGSSSHDLLGCIVVDPLNPFHFYIPSHQSPSDILHDEKVDTTLDTDIYTVIDNRYGTKLQLKLEKLLNIKRDGESTTSRIISAPFVRTTRFRRHDEVFRVVTANPEVQAGLKEVIRRGKGQAYMVVGVKTCYEGKFVTAIEDRFAVTAEATLPVKEFSSALSTLGYVGKITDPKISVDMWKQLWSASAAKGVGEQVFAVEYRLIKKGYFSPLDMRDMVVPQNGMFGDNEGGNISDGFVEVDGERYRLAENKLAGLPLQDTLLFESD</sequence>
<evidence type="ECO:0000313" key="2">
    <source>
        <dbReference type="Proteomes" id="UP000799779"/>
    </source>
</evidence>
<dbReference type="OrthoDB" id="5410365at2759"/>
<keyword evidence="2" id="KW-1185">Reference proteome</keyword>
<gene>
    <name evidence="1" type="ORF">P154DRAFT_521789</name>
</gene>
<protein>
    <submittedName>
        <fullName evidence="1">Uncharacterized protein</fullName>
    </submittedName>
</protein>
<accession>A0A6A5WK51</accession>
<organism evidence="1 2">
    <name type="scientific">Amniculicola lignicola CBS 123094</name>
    <dbReference type="NCBI Taxonomy" id="1392246"/>
    <lineage>
        <taxon>Eukaryota</taxon>
        <taxon>Fungi</taxon>
        <taxon>Dikarya</taxon>
        <taxon>Ascomycota</taxon>
        <taxon>Pezizomycotina</taxon>
        <taxon>Dothideomycetes</taxon>
        <taxon>Pleosporomycetidae</taxon>
        <taxon>Pleosporales</taxon>
        <taxon>Amniculicolaceae</taxon>
        <taxon>Amniculicola</taxon>
    </lineage>
</organism>
<evidence type="ECO:0000313" key="1">
    <source>
        <dbReference type="EMBL" id="KAF2001408.1"/>
    </source>
</evidence>